<dbReference type="InterPro" id="IPR020635">
    <property type="entry name" value="Tyr_kinase_cat_dom"/>
</dbReference>
<keyword evidence="7" id="KW-1185">Reference proteome</keyword>
<evidence type="ECO:0000256" key="3">
    <source>
        <dbReference type="ARBA" id="ARBA00023170"/>
    </source>
</evidence>
<dbReference type="InterPro" id="IPR000719">
    <property type="entry name" value="Prot_kinase_dom"/>
</dbReference>
<evidence type="ECO:0000313" key="6">
    <source>
        <dbReference type="Ensembl" id="ENSHHUP00000034985.1"/>
    </source>
</evidence>
<dbReference type="PANTHER" id="PTHR24416">
    <property type="entry name" value="TYROSINE-PROTEIN KINASE RECEPTOR"/>
    <property type="match status" value="1"/>
</dbReference>
<dbReference type="GO" id="GO:0005886">
    <property type="term" value="C:plasma membrane"/>
    <property type="evidence" value="ECO:0007669"/>
    <property type="project" value="TreeGrafter"/>
</dbReference>
<keyword evidence="1" id="KW-0547">Nucleotide-binding</keyword>
<dbReference type="GO" id="GO:0004714">
    <property type="term" value="F:transmembrane receptor protein tyrosine kinase activity"/>
    <property type="evidence" value="ECO:0007669"/>
    <property type="project" value="TreeGrafter"/>
</dbReference>
<evidence type="ECO:0000259" key="5">
    <source>
        <dbReference type="PROSITE" id="PS50011"/>
    </source>
</evidence>
<dbReference type="PROSITE" id="PS50011">
    <property type="entry name" value="PROTEIN_KINASE_DOM"/>
    <property type="match status" value="1"/>
</dbReference>
<feature type="domain" description="Protein kinase" evidence="5">
    <location>
        <begin position="1"/>
        <end position="95"/>
    </location>
</feature>
<evidence type="ECO:0000256" key="1">
    <source>
        <dbReference type="ARBA" id="ARBA00022741"/>
    </source>
</evidence>
<dbReference type="GO" id="GO:0043235">
    <property type="term" value="C:receptor complex"/>
    <property type="evidence" value="ECO:0007669"/>
    <property type="project" value="TreeGrafter"/>
</dbReference>
<dbReference type="Pfam" id="PF07714">
    <property type="entry name" value="PK_Tyr_Ser-Thr"/>
    <property type="match status" value="1"/>
</dbReference>
<dbReference type="Ensembl" id="ENSHHUT00000036389.1">
    <property type="protein sequence ID" value="ENSHHUP00000034985.1"/>
    <property type="gene ID" value="ENSHHUG00000022036.1"/>
</dbReference>
<accession>A0A4W5MC88</accession>
<evidence type="ECO:0000313" key="7">
    <source>
        <dbReference type="Proteomes" id="UP000314982"/>
    </source>
</evidence>
<organism evidence="6 7">
    <name type="scientific">Hucho hucho</name>
    <name type="common">huchen</name>
    <dbReference type="NCBI Taxonomy" id="62062"/>
    <lineage>
        <taxon>Eukaryota</taxon>
        <taxon>Metazoa</taxon>
        <taxon>Chordata</taxon>
        <taxon>Craniata</taxon>
        <taxon>Vertebrata</taxon>
        <taxon>Euteleostomi</taxon>
        <taxon>Actinopterygii</taxon>
        <taxon>Neopterygii</taxon>
        <taxon>Teleostei</taxon>
        <taxon>Protacanthopterygii</taxon>
        <taxon>Salmoniformes</taxon>
        <taxon>Salmonidae</taxon>
        <taxon>Salmoninae</taxon>
        <taxon>Hucho</taxon>
    </lineage>
</organism>
<proteinExistence type="predicted"/>
<dbReference type="AlphaFoldDB" id="A0A4W5MC88"/>
<protein>
    <recommendedName>
        <fullName evidence="5">Protein kinase domain-containing protein</fullName>
    </recommendedName>
</protein>
<evidence type="ECO:0000256" key="4">
    <source>
        <dbReference type="SAM" id="MobiDB-lite"/>
    </source>
</evidence>
<reference evidence="7" key="1">
    <citation type="submission" date="2018-06" db="EMBL/GenBank/DDBJ databases">
        <title>Genome assembly of Danube salmon.</title>
        <authorList>
            <person name="Macqueen D.J."/>
            <person name="Gundappa M.K."/>
        </authorList>
    </citation>
    <scope>NUCLEOTIDE SEQUENCE [LARGE SCALE GENOMIC DNA]</scope>
</reference>
<feature type="region of interest" description="Disordered" evidence="4">
    <location>
        <begin position="96"/>
        <end position="203"/>
    </location>
</feature>
<dbReference type="PRINTS" id="PR00109">
    <property type="entry name" value="TYRKINASE"/>
</dbReference>
<evidence type="ECO:0000256" key="2">
    <source>
        <dbReference type="ARBA" id="ARBA00022840"/>
    </source>
</evidence>
<dbReference type="InterPro" id="IPR001245">
    <property type="entry name" value="Ser-Thr/Tyr_kinase_cat_dom"/>
</dbReference>
<dbReference type="GeneTree" id="ENSGT00940000157269"/>
<dbReference type="SMART" id="SM00219">
    <property type="entry name" value="TyrKc"/>
    <property type="match status" value="1"/>
</dbReference>
<dbReference type="Proteomes" id="UP000314982">
    <property type="component" value="Unassembled WGS sequence"/>
</dbReference>
<dbReference type="GO" id="GO:0005524">
    <property type="term" value="F:ATP binding"/>
    <property type="evidence" value="ECO:0007669"/>
    <property type="project" value="UniProtKB-KW"/>
</dbReference>
<dbReference type="InterPro" id="IPR011009">
    <property type="entry name" value="Kinase-like_dom_sf"/>
</dbReference>
<dbReference type="GO" id="GO:0007169">
    <property type="term" value="P:cell surface receptor protein tyrosine kinase signaling pathway"/>
    <property type="evidence" value="ECO:0007669"/>
    <property type="project" value="TreeGrafter"/>
</dbReference>
<name>A0A4W5MC88_9TELE</name>
<dbReference type="InterPro" id="IPR050122">
    <property type="entry name" value="RTK"/>
</dbReference>
<dbReference type="STRING" id="62062.ENSHHUP00000034985"/>
<dbReference type="PANTHER" id="PTHR24416:SF611">
    <property type="entry name" value="TYROSINE-PROTEIN KINASE TRANSMEMBRANE RECEPTOR ROR"/>
    <property type="match status" value="1"/>
</dbReference>
<keyword evidence="2" id="KW-0067">ATP-binding</keyword>
<reference evidence="6" key="3">
    <citation type="submission" date="2025-09" db="UniProtKB">
        <authorList>
            <consortium name="Ensembl"/>
        </authorList>
    </citation>
    <scope>IDENTIFICATION</scope>
</reference>
<reference evidence="6" key="2">
    <citation type="submission" date="2025-08" db="UniProtKB">
        <authorList>
            <consortium name="Ensembl"/>
        </authorList>
    </citation>
    <scope>IDENTIFICATION</scope>
</reference>
<sequence length="203" mass="22885">MAPESINFRRFTTASDVWMFGVCVWEVMSLGQQPFFWLENGEVINQLEGGIRLPKPPLCPPTLYTLLTHTWSYDPHTRPSFTQLVCKLSDIHRMEKEQEGERKKQRARAMTPYDSKTTEPPPKVVNTPTHRGVVNTPTHRGVVNTPTHRGVVNTPTHRGVVNTPTHRGVVNTPTHKGVVNTPTHRGVVNTPTHRGVVNTPTHR</sequence>
<dbReference type="Gene3D" id="1.10.510.10">
    <property type="entry name" value="Transferase(Phosphotransferase) domain 1"/>
    <property type="match status" value="1"/>
</dbReference>
<keyword evidence="3" id="KW-0675">Receptor</keyword>
<dbReference type="SUPFAM" id="SSF56112">
    <property type="entry name" value="Protein kinase-like (PK-like)"/>
    <property type="match status" value="1"/>
</dbReference>